<dbReference type="AlphaFoldDB" id="A0A368YC62"/>
<reference evidence="1 2" key="1">
    <citation type="submission" date="2018-07" db="EMBL/GenBank/DDBJ databases">
        <title>Genomic Encyclopedia of Type Strains, Phase III (KMG-III): the genomes of soil and plant-associated and newly described type strains.</title>
        <authorList>
            <person name="Whitman W."/>
        </authorList>
    </citation>
    <scope>NUCLEOTIDE SEQUENCE [LARGE SCALE GENOMIC DNA]</scope>
    <source>
        <strain evidence="1 2">31-25a</strain>
    </source>
</reference>
<protein>
    <submittedName>
        <fullName evidence="1">Uncharacterized protein</fullName>
    </submittedName>
</protein>
<dbReference type="RefSeq" id="WP_114433022.1">
    <property type="nucleotide sequence ID" value="NZ_QPJM01000039.1"/>
</dbReference>
<proteinExistence type="predicted"/>
<evidence type="ECO:0000313" key="1">
    <source>
        <dbReference type="EMBL" id="RCW77705.1"/>
    </source>
</evidence>
<comment type="caution">
    <text evidence="1">The sequence shown here is derived from an EMBL/GenBank/DDBJ whole genome shotgun (WGS) entry which is preliminary data.</text>
</comment>
<sequence>MPETAASRFASDWFATSKPHFCAGKAAAAKGGFAAKSNSHKTAAMFHNMRYAIFVNNFSKLSLHQRETFRTKGEETSEKMVNLSRKT</sequence>
<keyword evidence="2" id="KW-1185">Reference proteome</keyword>
<dbReference type="Proteomes" id="UP000253324">
    <property type="component" value="Unassembled WGS sequence"/>
</dbReference>
<gene>
    <name evidence="1" type="ORF">C7476_13912</name>
</gene>
<evidence type="ECO:0000313" key="2">
    <source>
        <dbReference type="Proteomes" id="UP000253324"/>
    </source>
</evidence>
<organism evidence="1 2">
    <name type="scientific">Phyllobacterium bourgognense</name>
    <dbReference type="NCBI Taxonomy" id="314236"/>
    <lineage>
        <taxon>Bacteria</taxon>
        <taxon>Pseudomonadati</taxon>
        <taxon>Pseudomonadota</taxon>
        <taxon>Alphaproteobacteria</taxon>
        <taxon>Hyphomicrobiales</taxon>
        <taxon>Phyllobacteriaceae</taxon>
        <taxon>Phyllobacterium</taxon>
    </lineage>
</organism>
<name>A0A368YC62_9HYPH</name>
<dbReference type="EMBL" id="QPJM01000039">
    <property type="protein sequence ID" value="RCW77705.1"/>
    <property type="molecule type" value="Genomic_DNA"/>
</dbReference>
<accession>A0A368YC62</accession>